<protein>
    <submittedName>
        <fullName evidence="1">Uncharacterized protein</fullName>
    </submittedName>
</protein>
<proteinExistence type="predicted"/>
<keyword evidence="2" id="KW-1185">Reference proteome</keyword>
<comment type="caution">
    <text evidence="1">The sequence shown here is derived from an EMBL/GenBank/DDBJ whole genome shotgun (WGS) entry which is preliminary data.</text>
</comment>
<reference evidence="1 2" key="1">
    <citation type="submission" date="2015-01" db="EMBL/GenBank/DDBJ databases">
        <title>Evolution of Trichinella species and genotypes.</title>
        <authorList>
            <person name="Korhonen P.K."/>
            <person name="Edoardo P."/>
            <person name="Giuseppe L.R."/>
            <person name="Gasser R.B."/>
        </authorList>
    </citation>
    <scope>NUCLEOTIDE SEQUENCE [LARGE SCALE GENOMIC DNA]</scope>
    <source>
        <strain evidence="1">ISS120</strain>
    </source>
</reference>
<accession>A0A0V1AKX9</accession>
<gene>
    <name evidence="1" type="ORF">T03_1421</name>
</gene>
<organism evidence="1 2">
    <name type="scientific">Trichinella britovi</name>
    <name type="common">Parasitic roundworm</name>
    <dbReference type="NCBI Taxonomy" id="45882"/>
    <lineage>
        <taxon>Eukaryota</taxon>
        <taxon>Metazoa</taxon>
        <taxon>Ecdysozoa</taxon>
        <taxon>Nematoda</taxon>
        <taxon>Enoplea</taxon>
        <taxon>Dorylaimia</taxon>
        <taxon>Trichinellida</taxon>
        <taxon>Trichinellidae</taxon>
        <taxon>Trichinella</taxon>
    </lineage>
</organism>
<dbReference type="AlphaFoldDB" id="A0A0V1AKX9"/>
<dbReference type="Proteomes" id="UP000054653">
    <property type="component" value="Unassembled WGS sequence"/>
</dbReference>
<sequence>LVNDFKAKQCSDELLEVESDGDVFLYVYDESDDADSNSEEAAIYSELENEYTSRNVIIWQHRPFAVWRRGRAIIRFRYGLRQEPATEKDAFSLFIDENMVAQIHRHTTGVCTF</sequence>
<evidence type="ECO:0000313" key="2">
    <source>
        <dbReference type="Proteomes" id="UP000054653"/>
    </source>
</evidence>
<evidence type="ECO:0000313" key="1">
    <source>
        <dbReference type="EMBL" id="KRY25494.1"/>
    </source>
</evidence>
<feature type="non-terminal residue" evidence="1">
    <location>
        <position position="1"/>
    </location>
</feature>
<name>A0A0V1AKX9_TRIBR</name>
<dbReference type="EMBL" id="JYDI01002296">
    <property type="protein sequence ID" value="KRY25494.1"/>
    <property type="molecule type" value="Genomic_DNA"/>
</dbReference>